<proteinExistence type="predicted"/>
<dbReference type="Proteomes" id="UP000199663">
    <property type="component" value="Unassembled WGS sequence"/>
</dbReference>
<evidence type="ECO:0000313" key="2">
    <source>
        <dbReference type="Proteomes" id="UP000199663"/>
    </source>
</evidence>
<reference evidence="1 2" key="1">
    <citation type="submission" date="2016-10" db="EMBL/GenBank/DDBJ databases">
        <authorList>
            <person name="Varghese N."/>
            <person name="Submissions S."/>
        </authorList>
    </citation>
    <scope>NUCLEOTIDE SEQUENCE [LARGE SCALE GENOMIC DNA]</scope>
    <source>
        <strain evidence="1 2">DSM 17997</strain>
    </source>
</reference>
<gene>
    <name evidence="1" type="ORF">SAMN05444412_10788</name>
</gene>
<organism evidence="1 2">
    <name type="scientific">Rhodonellum ikkaensis</name>
    <dbReference type="NCBI Taxonomy" id="336829"/>
    <lineage>
        <taxon>Bacteria</taxon>
        <taxon>Pseudomonadati</taxon>
        <taxon>Bacteroidota</taxon>
        <taxon>Cytophagia</taxon>
        <taxon>Cytophagales</taxon>
        <taxon>Cytophagaceae</taxon>
        <taxon>Rhodonellum</taxon>
    </lineage>
</organism>
<name>A0A1H3QZY0_9BACT</name>
<dbReference type="RefSeq" id="WP_019597694.1">
    <property type="nucleotide sequence ID" value="NZ_FNQC01000007.1"/>
</dbReference>
<protein>
    <submittedName>
        <fullName evidence="1">Uncharacterized protein</fullName>
    </submittedName>
</protein>
<keyword evidence="2" id="KW-1185">Reference proteome</keyword>
<accession>A0A1H3QZY0</accession>
<sequence>MNTGEESTYLVAKQQQQGTEGGLSAVVEPFDLQHFNKYIMCNLRSHFDYGERII</sequence>
<evidence type="ECO:0000313" key="1">
    <source>
        <dbReference type="EMBL" id="SDZ18651.1"/>
    </source>
</evidence>
<comment type="caution">
    <text evidence="1">The sequence shown here is derived from an EMBL/GenBank/DDBJ whole genome shotgun (WGS) entry which is preliminary data.</text>
</comment>
<dbReference type="EMBL" id="FNQC01000007">
    <property type="protein sequence ID" value="SDZ18651.1"/>
    <property type="molecule type" value="Genomic_DNA"/>
</dbReference>